<comment type="caution">
    <text evidence="1">The sequence shown here is derived from an EMBL/GenBank/DDBJ whole genome shotgun (WGS) entry which is preliminary data.</text>
</comment>
<dbReference type="AlphaFoldDB" id="A0A0F9DRS9"/>
<gene>
    <name evidence="1" type="ORF">LCGC14_2245450</name>
</gene>
<proteinExistence type="predicted"/>
<protein>
    <submittedName>
        <fullName evidence="1">Uncharacterized protein</fullName>
    </submittedName>
</protein>
<reference evidence="1" key="1">
    <citation type="journal article" date="2015" name="Nature">
        <title>Complex archaea that bridge the gap between prokaryotes and eukaryotes.</title>
        <authorList>
            <person name="Spang A."/>
            <person name="Saw J.H."/>
            <person name="Jorgensen S.L."/>
            <person name="Zaremba-Niedzwiedzka K."/>
            <person name="Martijn J."/>
            <person name="Lind A.E."/>
            <person name="van Eijk R."/>
            <person name="Schleper C."/>
            <person name="Guy L."/>
            <person name="Ettema T.J."/>
        </authorList>
    </citation>
    <scope>NUCLEOTIDE SEQUENCE</scope>
</reference>
<evidence type="ECO:0000313" key="1">
    <source>
        <dbReference type="EMBL" id="KKL56431.1"/>
    </source>
</evidence>
<organism evidence="1">
    <name type="scientific">marine sediment metagenome</name>
    <dbReference type="NCBI Taxonomy" id="412755"/>
    <lineage>
        <taxon>unclassified sequences</taxon>
        <taxon>metagenomes</taxon>
        <taxon>ecological metagenomes</taxon>
    </lineage>
</organism>
<feature type="non-terminal residue" evidence="1">
    <location>
        <position position="70"/>
    </location>
</feature>
<accession>A0A0F9DRS9</accession>
<name>A0A0F9DRS9_9ZZZZ</name>
<sequence length="70" mass="7537">MAIKYATTQQLGEVIGNVREVPTWDIAGTPTNEAVGTGDDSATQFFLDQKYIVASSYTLYANAVAMTETT</sequence>
<dbReference type="EMBL" id="LAZR01030497">
    <property type="protein sequence ID" value="KKL56431.1"/>
    <property type="molecule type" value="Genomic_DNA"/>
</dbReference>